<dbReference type="PROSITE" id="PS50950">
    <property type="entry name" value="ZF_THAP"/>
    <property type="match status" value="1"/>
</dbReference>
<evidence type="ECO:0000256" key="1">
    <source>
        <dbReference type="ARBA" id="ARBA00022723"/>
    </source>
</evidence>
<name>A0A8C0VKH2_CYACU</name>
<evidence type="ECO:0000256" key="6">
    <source>
        <dbReference type="SAM" id="Phobius"/>
    </source>
</evidence>
<evidence type="ECO:0000256" key="3">
    <source>
        <dbReference type="ARBA" id="ARBA00022833"/>
    </source>
</evidence>
<dbReference type="SUPFAM" id="SSF57716">
    <property type="entry name" value="Glucocorticoid receptor-like (DNA-binding domain)"/>
    <property type="match status" value="1"/>
</dbReference>
<dbReference type="Gene3D" id="6.20.210.20">
    <property type="entry name" value="THAP domain"/>
    <property type="match status" value="1"/>
</dbReference>
<dbReference type="Ensembl" id="ENSCCET00000034602.1">
    <property type="protein sequence ID" value="ENSCCEP00000022821.1"/>
    <property type="gene ID" value="ENSCCEG00000020562.1"/>
</dbReference>
<evidence type="ECO:0000256" key="2">
    <source>
        <dbReference type="ARBA" id="ARBA00022771"/>
    </source>
</evidence>
<keyword evidence="6" id="KW-0812">Transmembrane</keyword>
<dbReference type="GO" id="GO:0008270">
    <property type="term" value="F:zinc ion binding"/>
    <property type="evidence" value="ECO:0007669"/>
    <property type="project" value="UniProtKB-KW"/>
</dbReference>
<keyword evidence="2 5" id="KW-0863">Zinc-finger</keyword>
<evidence type="ECO:0000259" key="7">
    <source>
        <dbReference type="PROSITE" id="PS50950"/>
    </source>
</evidence>
<dbReference type="SMART" id="SM00692">
    <property type="entry name" value="DM3"/>
    <property type="match status" value="1"/>
</dbReference>
<dbReference type="Proteomes" id="UP000694410">
    <property type="component" value="Unplaced"/>
</dbReference>
<reference evidence="8" key="2">
    <citation type="submission" date="2025-09" db="UniProtKB">
        <authorList>
            <consortium name="Ensembl"/>
        </authorList>
    </citation>
    <scope>IDENTIFICATION</scope>
</reference>
<sequence>KPSHCLGLAYFLVGFVCSFFRFPLKDSKRLIQWLKAVQRDNWTPTKYSFLCSEHFTKDSFSKRLEDKHRLLKPTAVPTIFQLVEKKHDKLDYVRSRRKIARQVPVRDGEALREGGGEVAQGAPSSGQDFMVMQGTKEMEEVNCSVLSMGASSVQARQLWELVEEDSLTSPLERKAVGREETRLFALVLFFWGFFLFFQ</sequence>
<dbReference type="SMART" id="SM00980">
    <property type="entry name" value="THAP"/>
    <property type="match status" value="1"/>
</dbReference>
<feature type="domain" description="THAP-type" evidence="7">
    <location>
        <begin position="1"/>
        <end position="80"/>
    </location>
</feature>
<evidence type="ECO:0000256" key="5">
    <source>
        <dbReference type="PROSITE-ProRule" id="PRU00309"/>
    </source>
</evidence>
<feature type="transmembrane region" description="Helical" evidence="6">
    <location>
        <begin position="181"/>
        <end position="197"/>
    </location>
</feature>
<protein>
    <recommendedName>
        <fullName evidence="7">THAP-type domain-containing protein</fullName>
    </recommendedName>
</protein>
<keyword evidence="3" id="KW-0862">Zinc</keyword>
<feature type="transmembrane region" description="Helical" evidence="6">
    <location>
        <begin position="6"/>
        <end position="24"/>
    </location>
</feature>
<dbReference type="PANTHER" id="PTHR46927:SF3">
    <property type="entry name" value="THAP-TYPE DOMAIN-CONTAINING PROTEIN"/>
    <property type="match status" value="1"/>
</dbReference>
<evidence type="ECO:0000256" key="4">
    <source>
        <dbReference type="ARBA" id="ARBA00023125"/>
    </source>
</evidence>
<keyword evidence="1" id="KW-0479">Metal-binding</keyword>
<keyword evidence="6" id="KW-1133">Transmembrane helix</keyword>
<keyword evidence="9" id="KW-1185">Reference proteome</keyword>
<keyword evidence="4 5" id="KW-0238">DNA-binding</keyword>
<proteinExistence type="predicted"/>
<dbReference type="AlphaFoldDB" id="A0A8C0VKH2"/>
<evidence type="ECO:0000313" key="8">
    <source>
        <dbReference type="Ensembl" id="ENSCCEP00000022821.1"/>
    </source>
</evidence>
<dbReference type="Pfam" id="PF05485">
    <property type="entry name" value="THAP"/>
    <property type="match status" value="1"/>
</dbReference>
<accession>A0A8C0VKH2</accession>
<dbReference type="InterPro" id="IPR052224">
    <property type="entry name" value="THAP_domain_protein"/>
</dbReference>
<dbReference type="InterPro" id="IPR038441">
    <property type="entry name" value="THAP_Znf_sf"/>
</dbReference>
<reference evidence="8" key="1">
    <citation type="submission" date="2025-08" db="UniProtKB">
        <authorList>
            <consortium name="Ensembl"/>
        </authorList>
    </citation>
    <scope>IDENTIFICATION</scope>
</reference>
<organism evidence="8 9">
    <name type="scientific">Cyanistes caeruleus</name>
    <name type="common">Eurasian blue tit</name>
    <name type="synonym">Parus caeruleus</name>
    <dbReference type="NCBI Taxonomy" id="156563"/>
    <lineage>
        <taxon>Eukaryota</taxon>
        <taxon>Metazoa</taxon>
        <taxon>Chordata</taxon>
        <taxon>Craniata</taxon>
        <taxon>Vertebrata</taxon>
        <taxon>Euteleostomi</taxon>
        <taxon>Archelosauria</taxon>
        <taxon>Archosauria</taxon>
        <taxon>Dinosauria</taxon>
        <taxon>Saurischia</taxon>
        <taxon>Theropoda</taxon>
        <taxon>Coelurosauria</taxon>
        <taxon>Aves</taxon>
        <taxon>Neognathae</taxon>
        <taxon>Neoaves</taxon>
        <taxon>Telluraves</taxon>
        <taxon>Australaves</taxon>
        <taxon>Passeriformes</taxon>
        <taxon>Paridae</taxon>
        <taxon>Cyanistes</taxon>
    </lineage>
</organism>
<dbReference type="InterPro" id="IPR006612">
    <property type="entry name" value="THAP_Znf"/>
</dbReference>
<dbReference type="PANTHER" id="PTHR46927">
    <property type="entry name" value="AGAP005574-PA"/>
    <property type="match status" value="1"/>
</dbReference>
<dbReference type="GO" id="GO:0003677">
    <property type="term" value="F:DNA binding"/>
    <property type="evidence" value="ECO:0007669"/>
    <property type="project" value="UniProtKB-UniRule"/>
</dbReference>
<keyword evidence="6" id="KW-0472">Membrane</keyword>
<evidence type="ECO:0000313" key="9">
    <source>
        <dbReference type="Proteomes" id="UP000694410"/>
    </source>
</evidence>